<name>A0ABS7QBH0_9ACTN</name>
<dbReference type="SUPFAM" id="SSF51430">
    <property type="entry name" value="NAD(P)-linked oxidoreductase"/>
    <property type="match status" value="1"/>
</dbReference>
<dbReference type="PANTHER" id="PTHR43364">
    <property type="entry name" value="NADH-SPECIFIC METHYLGLYOXAL REDUCTASE-RELATED"/>
    <property type="match status" value="1"/>
</dbReference>
<evidence type="ECO:0000259" key="2">
    <source>
        <dbReference type="Pfam" id="PF00248"/>
    </source>
</evidence>
<reference evidence="3 4" key="1">
    <citation type="submission" date="2021-08" db="EMBL/GenBank/DDBJ databases">
        <title>WGS of actinomycetes from Thailand.</title>
        <authorList>
            <person name="Thawai C."/>
        </authorList>
    </citation>
    <scope>NUCLEOTIDE SEQUENCE [LARGE SCALE GENOMIC DNA]</scope>
    <source>
        <strain evidence="3 4">PLK6-54</strain>
    </source>
</reference>
<evidence type="ECO:0000313" key="4">
    <source>
        <dbReference type="Proteomes" id="UP000778578"/>
    </source>
</evidence>
<dbReference type="Gene3D" id="3.20.20.100">
    <property type="entry name" value="NADP-dependent oxidoreductase domain"/>
    <property type="match status" value="1"/>
</dbReference>
<evidence type="ECO:0000256" key="1">
    <source>
        <dbReference type="ARBA" id="ARBA00023002"/>
    </source>
</evidence>
<dbReference type="PANTHER" id="PTHR43364:SF4">
    <property type="entry name" value="NAD(P)-LINKED OXIDOREDUCTASE SUPERFAMILY PROTEIN"/>
    <property type="match status" value="1"/>
</dbReference>
<gene>
    <name evidence="3" type="ORF">K7862_17155</name>
</gene>
<dbReference type="Proteomes" id="UP000778578">
    <property type="component" value="Unassembled WGS sequence"/>
</dbReference>
<keyword evidence="1" id="KW-0560">Oxidoreductase</keyword>
<sequence>MLHRRLGTSGLQVSALCLGTASFGRETSEREAHRVLDVFADAGGTFVDTADLYQEGEAERILGGWLAGRDRDALVVATKVFRATGPGANDGGLSRKHILSAVEASLRRLRTDYIDLYQTHVWDALAPLDETLAALDALVTAGKVRYLGASNHPAGQLQKAVDLARQRGGAPYVSLQPLYNLRHREVEWELAGLCRAEGLGILPWSPLDGGRLTGARSLTTGPHAPTDLGRAEAVLRTLDAVARDLGRSPGQVALRWLMDRPGVTAPITGPHTAGQLADCLGALDLVLGAEAGERLTRASRMPLPYPYDLLAEFRDRG</sequence>
<dbReference type="InterPro" id="IPR050523">
    <property type="entry name" value="AKR_Detox_Biosynth"/>
</dbReference>
<dbReference type="RefSeq" id="WP_222963483.1">
    <property type="nucleotide sequence ID" value="NZ_JAINZZ010000019.1"/>
</dbReference>
<dbReference type="InterPro" id="IPR036812">
    <property type="entry name" value="NAD(P)_OxRdtase_dom_sf"/>
</dbReference>
<dbReference type="EMBL" id="JAINZZ010000019">
    <property type="protein sequence ID" value="MBY8879347.1"/>
    <property type="molecule type" value="Genomic_DNA"/>
</dbReference>
<proteinExistence type="predicted"/>
<accession>A0ABS7QBH0</accession>
<feature type="domain" description="NADP-dependent oxidoreductase" evidence="2">
    <location>
        <begin position="16"/>
        <end position="296"/>
    </location>
</feature>
<comment type="caution">
    <text evidence="3">The sequence shown here is derived from an EMBL/GenBank/DDBJ whole genome shotgun (WGS) entry which is preliminary data.</text>
</comment>
<protein>
    <submittedName>
        <fullName evidence="3">Aldo/keto reductase</fullName>
    </submittedName>
</protein>
<evidence type="ECO:0000313" key="3">
    <source>
        <dbReference type="EMBL" id="MBY8879347.1"/>
    </source>
</evidence>
<organism evidence="3 4">
    <name type="scientific">Actinacidiphila acidipaludis</name>
    <dbReference type="NCBI Taxonomy" id="2873382"/>
    <lineage>
        <taxon>Bacteria</taxon>
        <taxon>Bacillati</taxon>
        <taxon>Actinomycetota</taxon>
        <taxon>Actinomycetes</taxon>
        <taxon>Kitasatosporales</taxon>
        <taxon>Streptomycetaceae</taxon>
        <taxon>Actinacidiphila</taxon>
    </lineage>
</organism>
<keyword evidence="4" id="KW-1185">Reference proteome</keyword>
<dbReference type="Pfam" id="PF00248">
    <property type="entry name" value="Aldo_ket_red"/>
    <property type="match status" value="1"/>
</dbReference>
<dbReference type="InterPro" id="IPR023210">
    <property type="entry name" value="NADP_OxRdtase_dom"/>
</dbReference>